<dbReference type="Proteomes" id="UP000094569">
    <property type="component" value="Unassembled WGS sequence"/>
</dbReference>
<dbReference type="OrthoDB" id="4069699at2759"/>
<evidence type="ECO:0000259" key="3">
    <source>
        <dbReference type="Pfam" id="PF02866"/>
    </source>
</evidence>
<dbReference type="Pfam" id="PF02866">
    <property type="entry name" value="Ldh_1_C"/>
    <property type="match status" value="1"/>
</dbReference>
<evidence type="ECO:0000313" key="4">
    <source>
        <dbReference type="EMBL" id="ODM17900.1"/>
    </source>
</evidence>
<evidence type="ECO:0000313" key="5">
    <source>
        <dbReference type="Proteomes" id="UP000094569"/>
    </source>
</evidence>
<keyword evidence="2" id="KW-0520">NAD</keyword>
<proteinExistence type="predicted"/>
<sequence length="145" mass="15056">MGDSVDPKAFKVPVIGGHSGATILPLHSQAEPSVNIDEEVLAGVNHRVQFGGDEIVKSKQGASSATTCMAYAGFRFVKGLLAARNGETVTEEAYTFLVSLEIALGEAGATKALPIGEISESEKGLLELLLELNGNIETGLAFVGV</sequence>
<organism evidence="4 5">
    <name type="scientific">Aspergillus cristatus</name>
    <name type="common">Chinese Fuzhuan brick tea-fermentation fungus</name>
    <name type="synonym">Eurotium cristatum</name>
    <dbReference type="NCBI Taxonomy" id="573508"/>
    <lineage>
        <taxon>Eukaryota</taxon>
        <taxon>Fungi</taxon>
        <taxon>Dikarya</taxon>
        <taxon>Ascomycota</taxon>
        <taxon>Pezizomycotina</taxon>
        <taxon>Eurotiomycetes</taxon>
        <taxon>Eurotiomycetidae</taxon>
        <taxon>Eurotiales</taxon>
        <taxon>Aspergillaceae</taxon>
        <taxon>Aspergillus</taxon>
        <taxon>Aspergillus subgen. Aspergillus</taxon>
    </lineage>
</organism>
<dbReference type="InterPro" id="IPR015955">
    <property type="entry name" value="Lactate_DH/Glyco_Ohase_4_C"/>
</dbReference>
<reference evidence="4 5" key="1">
    <citation type="journal article" date="2016" name="BMC Genomics">
        <title>Comparative genomic and transcriptomic analyses of the Fuzhuan brick tea-fermentation fungus Aspergillus cristatus.</title>
        <authorList>
            <person name="Ge Y."/>
            <person name="Wang Y."/>
            <person name="Liu Y."/>
            <person name="Tan Y."/>
            <person name="Ren X."/>
            <person name="Zhang X."/>
            <person name="Hyde K.D."/>
            <person name="Liu Y."/>
            <person name="Liu Z."/>
        </authorList>
    </citation>
    <scope>NUCLEOTIDE SEQUENCE [LARGE SCALE GENOMIC DNA]</scope>
    <source>
        <strain evidence="4 5">GZAAS20.1005</strain>
    </source>
</reference>
<dbReference type="PANTHER" id="PTHR11540:SF16">
    <property type="entry name" value="MALATE DEHYDROGENASE, MITOCHONDRIAL"/>
    <property type="match status" value="1"/>
</dbReference>
<dbReference type="AlphaFoldDB" id="A0A1E3BAA0"/>
<keyword evidence="1" id="KW-0560">Oxidoreductase</keyword>
<dbReference type="PANTHER" id="PTHR11540">
    <property type="entry name" value="MALATE AND LACTATE DEHYDROGENASE"/>
    <property type="match status" value="1"/>
</dbReference>
<feature type="domain" description="Lactate/malate dehydrogenase C-terminal" evidence="3">
    <location>
        <begin position="5"/>
        <end position="143"/>
    </location>
</feature>
<dbReference type="EMBL" id="JXNT01000007">
    <property type="protein sequence ID" value="ODM17900.1"/>
    <property type="molecule type" value="Genomic_DNA"/>
</dbReference>
<gene>
    <name evidence="4" type="ORF">SI65_06688</name>
</gene>
<dbReference type="SUPFAM" id="SSF56327">
    <property type="entry name" value="LDH C-terminal domain-like"/>
    <property type="match status" value="1"/>
</dbReference>
<name>A0A1E3BAA0_ASPCR</name>
<evidence type="ECO:0000256" key="1">
    <source>
        <dbReference type="ARBA" id="ARBA00023002"/>
    </source>
</evidence>
<dbReference type="InterPro" id="IPR022383">
    <property type="entry name" value="Lactate/malate_DH_C"/>
</dbReference>
<keyword evidence="5" id="KW-1185">Reference proteome</keyword>
<dbReference type="STRING" id="573508.A0A1E3BAA0"/>
<protein>
    <recommendedName>
        <fullName evidence="3">Lactate/malate dehydrogenase C-terminal domain-containing protein</fullName>
    </recommendedName>
</protein>
<evidence type="ECO:0000256" key="2">
    <source>
        <dbReference type="ARBA" id="ARBA00023027"/>
    </source>
</evidence>
<dbReference type="Gene3D" id="3.90.110.10">
    <property type="entry name" value="Lactate dehydrogenase/glycoside hydrolase, family 4, C-terminal"/>
    <property type="match status" value="1"/>
</dbReference>
<accession>A0A1E3BAA0</accession>
<dbReference type="GO" id="GO:0030060">
    <property type="term" value="F:L-malate dehydrogenase (NAD+) activity"/>
    <property type="evidence" value="ECO:0007669"/>
    <property type="project" value="TreeGrafter"/>
</dbReference>
<comment type="caution">
    <text evidence="4">The sequence shown here is derived from an EMBL/GenBank/DDBJ whole genome shotgun (WGS) entry which is preliminary data.</text>
</comment>
<dbReference type="GO" id="GO:0005829">
    <property type="term" value="C:cytosol"/>
    <property type="evidence" value="ECO:0007669"/>
    <property type="project" value="TreeGrafter"/>
</dbReference>
<dbReference type="VEuPathDB" id="FungiDB:SI65_06688"/>